<keyword evidence="2" id="KW-0472">Membrane</keyword>
<reference evidence="3 4" key="1">
    <citation type="submission" date="2020-02" db="EMBL/GenBank/DDBJ databases">
        <authorList>
            <person name="Zheng R.K."/>
            <person name="Sun C.M."/>
        </authorList>
    </citation>
    <scope>NUCLEOTIDE SEQUENCE [LARGE SCALE GENOMIC DNA]</scope>
    <source>
        <strain evidence="4">rifampicinis</strain>
    </source>
</reference>
<evidence type="ECO:0000256" key="2">
    <source>
        <dbReference type="SAM" id="Phobius"/>
    </source>
</evidence>
<dbReference type="PROSITE" id="PS50005">
    <property type="entry name" value="TPR"/>
    <property type="match status" value="2"/>
</dbReference>
<evidence type="ECO:0000313" key="4">
    <source>
        <dbReference type="Proteomes" id="UP000594468"/>
    </source>
</evidence>
<evidence type="ECO:0000256" key="1">
    <source>
        <dbReference type="PROSITE-ProRule" id="PRU00339"/>
    </source>
</evidence>
<sequence>MGILAGFIRQFRTWDLASRISFVMALILFWLALGVLSFGPDAIRDYALAGVVGLLLVMQLIVLWGNRTMVTPYTQAQRHYMAGEFQAARDVLEASIEEMGHARKKTSSETLTLLGNVYRQLGDLTKSQQLLRDALKISPKSHFSHYGFGRTLLAQGDYAAAVDHIQQAIALGAPPVIEFDLGHAYVRLGEREAAVTALQNALDHTDETHRRLMALFWLHQMGLSEQPDVDLIQAGLPFWQQEAHQFAKTPYGRQLKSDIDLLTPYID</sequence>
<keyword evidence="2" id="KW-0812">Transmembrane</keyword>
<organism evidence="3 4">
    <name type="scientific">Phototrophicus methaneseepsis</name>
    <dbReference type="NCBI Taxonomy" id="2710758"/>
    <lineage>
        <taxon>Bacteria</taxon>
        <taxon>Bacillati</taxon>
        <taxon>Chloroflexota</taxon>
        <taxon>Candidatus Thermofontia</taxon>
        <taxon>Phototrophicales</taxon>
        <taxon>Phototrophicaceae</taxon>
        <taxon>Phototrophicus</taxon>
    </lineage>
</organism>
<accession>A0A7S8ICN9</accession>
<feature type="repeat" description="TPR" evidence="1">
    <location>
        <begin position="108"/>
        <end position="141"/>
    </location>
</feature>
<dbReference type="RefSeq" id="WP_195168802.1">
    <property type="nucleotide sequence ID" value="NZ_CP062983.1"/>
</dbReference>
<dbReference type="Pfam" id="PF13424">
    <property type="entry name" value="TPR_12"/>
    <property type="match status" value="1"/>
</dbReference>
<dbReference type="Gene3D" id="1.25.40.10">
    <property type="entry name" value="Tetratricopeptide repeat domain"/>
    <property type="match status" value="1"/>
</dbReference>
<keyword evidence="2" id="KW-1133">Transmembrane helix</keyword>
<name>A0A7S8ICN9_9CHLR</name>
<feature type="repeat" description="TPR" evidence="1">
    <location>
        <begin position="175"/>
        <end position="208"/>
    </location>
</feature>
<keyword evidence="4" id="KW-1185">Reference proteome</keyword>
<dbReference type="Pfam" id="PF13176">
    <property type="entry name" value="TPR_7"/>
    <property type="match status" value="1"/>
</dbReference>
<dbReference type="SUPFAM" id="SSF48452">
    <property type="entry name" value="TPR-like"/>
    <property type="match status" value="1"/>
</dbReference>
<evidence type="ECO:0000313" key="3">
    <source>
        <dbReference type="EMBL" id="QPC80727.1"/>
    </source>
</evidence>
<dbReference type="KEGG" id="pmet:G4Y79_13500"/>
<dbReference type="SMART" id="SM00028">
    <property type="entry name" value="TPR"/>
    <property type="match status" value="3"/>
</dbReference>
<feature type="transmembrane region" description="Helical" evidence="2">
    <location>
        <begin position="46"/>
        <end position="65"/>
    </location>
</feature>
<keyword evidence="1" id="KW-0802">TPR repeat</keyword>
<dbReference type="Proteomes" id="UP000594468">
    <property type="component" value="Chromosome"/>
</dbReference>
<proteinExistence type="predicted"/>
<protein>
    <submittedName>
        <fullName evidence="3">Tetratricopeptide repeat protein</fullName>
    </submittedName>
</protein>
<dbReference type="InterPro" id="IPR019734">
    <property type="entry name" value="TPR_rpt"/>
</dbReference>
<gene>
    <name evidence="3" type="ORF">G4Y79_13500</name>
</gene>
<dbReference type="InterPro" id="IPR011990">
    <property type="entry name" value="TPR-like_helical_dom_sf"/>
</dbReference>
<dbReference type="EMBL" id="CP062983">
    <property type="protein sequence ID" value="QPC80727.1"/>
    <property type="molecule type" value="Genomic_DNA"/>
</dbReference>
<dbReference type="AlphaFoldDB" id="A0A7S8ICN9"/>
<feature type="transmembrane region" description="Helical" evidence="2">
    <location>
        <begin position="20"/>
        <end position="40"/>
    </location>
</feature>